<reference evidence="1" key="1">
    <citation type="journal article" date="2020" name="Fungal Divers.">
        <title>Resolving the Mortierellaceae phylogeny through synthesis of multi-gene phylogenetics and phylogenomics.</title>
        <authorList>
            <person name="Vandepol N."/>
            <person name="Liber J."/>
            <person name="Desiro A."/>
            <person name="Na H."/>
            <person name="Kennedy M."/>
            <person name="Barry K."/>
            <person name="Grigoriev I.V."/>
            <person name="Miller A.N."/>
            <person name="O'Donnell K."/>
            <person name="Stajich J.E."/>
            <person name="Bonito G."/>
        </authorList>
    </citation>
    <scope>NUCLEOTIDE SEQUENCE</scope>
    <source>
        <strain evidence="1">NVP60</strain>
    </source>
</reference>
<comment type="caution">
    <text evidence="1">The sequence shown here is derived from an EMBL/GenBank/DDBJ whole genome shotgun (WGS) entry which is preliminary data.</text>
</comment>
<evidence type="ECO:0000313" key="1">
    <source>
        <dbReference type="EMBL" id="KAG0283952.1"/>
    </source>
</evidence>
<dbReference type="EMBL" id="JAAAIN010003798">
    <property type="protein sequence ID" value="KAG0283952.1"/>
    <property type="molecule type" value="Genomic_DNA"/>
</dbReference>
<dbReference type="AlphaFoldDB" id="A0A9P6QR88"/>
<evidence type="ECO:0000313" key="2">
    <source>
        <dbReference type="Proteomes" id="UP000823405"/>
    </source>
</evidence>
<protein>
    <submittedName>
        <fullName evidence="1">Uncharacterized protein</fullName>
    </submittedName>
</protein>
<keyword evidence="2" id="KW-1185">Reference proteome</keyword>
<dbReference type="Proteomes" id="UP000823405">
    <property type="component" value="Unassembled WGS sequence"/>
</dbReference>
<proteinExistence type="predicted"/>
<dbReference type="OrthoDB" id="2437965at2759"/>
<gene>
    <name evidence="1" type="ORF">BGZ97_008338</name>
</gene>
<name>A0A9P6QR88_9FUNG</name>
<dbReference type="SUPFAM" id="SSF52047">
    <property type="entry name" value="RNI-like"/>
    <property type="match status" value="1"/>
</dbReference>
<organism evidence="1 2">
    <name type="scientific">Linnemannia gamsii</name>
    <dbReference type="NCBI Taxonomy" id="64522"/>
    <lineage>
        <taxon>Eukaryota</taxon>
        <taxon>Fungi</taxon>
        <taxon>Fungi incertae sedis</taxon>
        <taxon>Mucoromycota</taxon>
        <taxon>Mortierellomycotina</taxon>
        <taxon>Mortierellomycetes</taxon>
        <taxon>Mortierellales</taxon>
        <taxon>Mortierellaceae</taxon>
        <taxon>Linnemannia</taxon>
    </lineage>
</organism>
<accession>A0A9P6QR88</accession>
<sequence>MQLPSNNPSTSPLDLAEIRSRIAYYLARRDCLSCMRVSHDWFLDFARPVWHTIDFSKDATAFSKVSSATIGKYGGFISEVLEITNSKNVQALQHAKVDSIQSLRILFSGDGLYRSMLSDLRRRSHSSIASLSARCNPPEPNTFGEQCKNAKYYISVNDVISPIPTLSDTTLTASKGHGLRTLSLAFVCFTREGFSSMLQYAPALEELRLDRVIVIYHKSTVPLYTGSKLRFFSGSFAQAWGHDTGNHGAPHLLEQFPSLEEWYITSLIRPDTWTTPNPFRINFSACCPLLKVVTFSGKTHNTDLISDLLMIYFKDLQSCKLSTKNLVLSTALGLIGHLETLTSIVITDKVQGTQTMSWLYLIPKLCRHLHVFSLESFVVDMESIEDNPWGCKELEELRIQFKGLDTSQDIDTCLKEMYRGRRSYAASVLNRTKDKDTVMARVCQHLLQFKCLKTVWLGTDVTYLPFSRI</sequence>